<proteinExistence type="inferred from homology"/>
<dbReference type="AlphaFoldDB" id="J9UPB0"/>
<reference evidence="3 4" key="1">
    <citation type="journal article" date="2012" name="BMC Genomics">
        <title>Comparative genomics of Brachyspira pilosicoli strains: genome rearrangements, reductions and correlation of genetic compliment with phenotypic diversity.</title>
        <authorList>
            <person name="Mappley L.J."/>
            <person name="Black M.L."/>
            <person name="Abuoun M."/>
            <person name="Darby A.C."/>
            <person name="Woodward M.J."/>
            <person name="Parkhill J."/>
            <person name="Turner A.K."/>
            <person name="Bellgard M.I."/>
            <person name="La T."/>
            <person name="Phillips N.D."/>
            <person name="La Ragione R.M."/>
            <person name="Hampson D.J."/>
        </authorList>
    </citation>
    <scope>NUCLEOTIDE SEQUENCE [LARGE SCALE GENOMIC DNA]</scope>
    <source>
        <strain evidence="3">B2904</strain>
    </source>
</reference>
<dbReference type="GO" id="GO:0032259">
    <property type="term" value="P:methylation"/>
    <property type="evidence" value="ECO:0007669"/>
    <property type="project" value="UniProtKB-KW"/>
</dbReference>
<protein>
    <submittedName>
        <fullName evidence="3">Type I restriction-modification system methyltransferase subunit</fullName>
    </submittedName>
</protein>
<dbReference type="PATRIC" id="fig|1133568.3.peg.170"/>
<dbReference type="SUPFAM" id="SSF53335">
    <property type="entry name" value="S-adenosyl-L-methionine-dependent methyltransferases"/>
    <property type="match status" value="1"/>
</dbReference>
<accession>J9UPB0</accession>
<dbReference type="Pfam" id="PF02384">
    <property type="entry name" value="N6_Mtase"/>
    <property type="match status" value="1"/>
</dbReference>
<organism evidence="3 4">
    <name type="scientific">Brachyspira pilosicoli B2904</name>
    <dbReference type="NCBI Taxonomy" id="1133568"/>
    <lineage>
        <taxon>Bacteria</taxon>
        <taxon>Pseudomonadati</taxon>
        <taxon>Spirochaetota</taxon>
        <taxon>Spirochaetia</taxon>
        <taxon>Brachyspirales</taxon>
        <taxon>Brachyspiraceae</taxon>
        <taxon>Brachyspira</taxon>
    </lineage>
</organism>
<evidence type="ECO:0000256" key="1">
    <source>
        <dbReference type="ARBA" id="ARBA00006594"/>
    </source>
</evidence>
<evidence type="ECO:0000313" key="3">
    <source>
        <dbReference type="EMBL" id="AFR69529.1"/>
    </source>
</evidence>
<evidence type="ECO:0000259" key="2">
    <source>
        <dbReference type="Pfam" id="PF02384"/>
    </source>
</evidence>
<dbReference type="HOGENOM" id="CLU_072010_2_0_12"/>
<keyword evidence="3" id="KW-0808">Transferase</keyword>
<dbReference type="KEGG" id="bpj:B2904_orf172"/>
<dbReference type="InterPro" id="IPR003356">
    <property type="entry name" value="DNA_methylase_A-5"/>
</dbReference>
<dbReference type="Proteomes" id="UP000007346">
    <property type="component" value="Chromosome"/>
</dbReference>
<gene>
    <name evidence="3" type="ORF">B2904_orf172</name>
</gene>
<feature type="domain" description="DNA methylase adenine-specific" evidence="2">
    <location>
        <begin position="83"/>
        <end position="211"/>
    </location>
</feature>
<dbReference type="EMBL" id="CP003490">
    <property type="protein sequence ID" value="AFR69529.1"/>
    <property type="molecule type" value="Genomic_DNA"/>
</dbReference>
<dbReference type="Gene3D" id="3.40.50.150">
    <property type="entry name" value="Vaccinia Virus protein VP39"/>
    <property type="match status" value="1"/>
</dbReference>
<keyword evidence="3" id="KW-0489">Methyltransferase</keyword>
<dbReference type="GO" id="GO:0003677">
    <property type="term" value="F:DNA binding"/>
    <property type="evidence" value="ECO:0007669"/>
    <property type="project" value="InterPro"/>
</dbReference>
<evidence type="ECO:0000313" key="4">
    <source>
        <dbReference type="Proteomes" id="UP000007346"/>
    </source>
</evidence>
<dbReference type="RefSeq" id="WP_014935168.1">
    <property type="nucleotide sequence ID" value="NC_018607.1"/>
</dbReference>
<sequence>MQEIIKILEKVSYKHSILYVFQDFIALMALEISVKTECLIKDVSNRIEQIKVITKKYNEEEIKYYEQFKQLVLKEISENRFQDFFGVIFHELSLQNKYKGQFFTPYTVSYAIAKMNIGNLEKEKDIIYIGEPSGGSGGMCIAACQVTEEQGLNYSSKLLFEVNDIDINCVYMSYIQLSLIGAAARINHKNSLSSEHFDSFITLGAIANRSFERLKTQKRIEKMLAIIKEIKSYDFTEEKIIEEIKEDSKEEQYMFNF</sequence>
<comment type="similarity">
    <text evidence="1">Belongs to the N(4)/N(6)-methyltransferase family.</text>
</comment>
<dbReference type="GO" id="GO:0008170">
    <property type="term" value="F:N-methyltransferase activity"/>
    <property type="evidence" value="ECO:0007669"/>
    <property type="project" value="InterPro"/>
</dbReference>
<name>J9UPB0_BRAPL</name>
<dbReference type="InterPro" id="IPR029063">
    <property type="entry name" value="SAM-dependent_MTases_sf"/>
</dbReference>